<reference evidence="2 3" key="1">
    <citation type="submission" date="2024-09" db="EMBL/GenBank/DDBJ databases">
        <authorList>
            <person name="Sun Q."/>
            <person name="Mori K."/>
        </authorList>
    </citation>
    <scope>NUCLEOTIDE SEQUENCE [LARGE SCALE GENOMIC DNA]</scope>
    <source>
        <strain evidence="2 3">CCM 7659</strain>
    </source>
</reference>
<dbReference type="EMBL" id="JBHMDY010000001">
    <property type="protein sequence ID" value="MFB9258700.1"/>
    <property type="molecule type" value="Genomic_DNA"/>
</dbReference>
<feature type="region of interest" description="Disordered" evidence="1">
    <location>
        <begin position="62"/>
        <end position="88"/>
    </location>
</feature>
<protein>
    <submittedName>
        <fullName evidence="2">Uncharacterized protein</fullName>
    </submittedName>
</protein>
<feature type="compositionally biased region" description="Polar residues" evidence="1">
    <location>
        <begin position="123"/>
        <end position="135"/>
    </location>
</feature>
<name>A0ABV5JP14_9ACTN</name>
<accession>A0ABV5JP14</accession>
<evidence type="ECO:0000313" key="2">
    <source>
        <dbReference type="EMBL" id="MFB9258700.1"/>
    </source>
</evidence>
<dbReference type="RefSeq" id="WP_187354443.1">
    <property type="nucleotide sequence ID" value="NZ_JBHMDY010000001.1"/>
</dbReference>
<comment type="caution">
    <text evidence="2">The sequence shown here is derived from an EMBL/GenBank/DDBJ whole genome shotgun (WGS) entry which is preliminary data.</text>
</comment>
<feature type="region of interest" description="Disordered" evidence="1">
    <location>
        <begin position="1"/>
        <end position="40"/>
    </location>
</feature>
<organism evidence="2 3">
    <name type="scientific">Dietzia aerolata</name>
    <dbReference type="NCBI Taxonomy" id="595984"/>
    <lineage>
        <taxon>Bacteria</taxon>
        <taxon>Bacillati</taxon>
        <taxon>Actinomycetota</taxon>
        <taxon>Actinomycetes</taxon>
        <taxon>Mycobacteriales</taxon>
        <taxon>Dietziaceae</taxon>
        <taxon>Dietzia</taxon>
    </lineage>
</organism>
<feature type="compositionally biased region" description="Low complexity" evidence="1">
    <location>
        <begin position="70"/>
        <end position="83"/>
    </location>
</feature>
<feature type="region of interest" description="Disordered" evidence="1">
    <location>
        <begin position="119"/>
        <end position="144"/>
    </location>
</feature>
<evidence type="ECO:0000313" key="3">
    <source>
        <dbReference type="Proteomes" id="UP001589700"/>
    </source>
</evidence>
<sequence>MPPSITDDADEPEDAGGTPSRLDAVEPRSISAPARPRAVRRGRRLLAPAVAAALLVGVAACGDSESQDPAAGAGSSAGAAAGADQDQSLEAEVAVDPGLAPEIELLDAGADERRVLTYGPSRESATVEVTQSGSARTEVPGSQARVDETPAQTLTLEGRSEPDVDGAQRASVTVQEFTSADELRAAQFSTAPGFTVTWTRGPDGIVRELGLAAPVSATDAARAAVEIAANAITDVTVVFPTDEIGEGARWTATHQIDDAVAPTRVVTYELVELDGDVATVRFATSAPDTEDTLTAPAPDGGPGVTLDVENYEITGTGELTVDLRAALPVDGKTESSTQAVYVDPDTGKRTTYDEDSVLEFSNAD</sequence>
<evidence type="ECO:0000256" key="1">
    <source>
        <dbReference type="SAM" id="MobiDB-lite"/>
    </source>
</evidence>
<proteinExistence type="predicted"/>
<keyword evidence="3" id="KW-1185">Reference proteome</keyword>
<dbReference type="Proteomes" id="UP001589700">
    <property type="component" value="Unassembled WGS sequence"/>
</dbReference>
<gene>
    <name evidence="2" type="ORF">ACFFVD_02690</name>
</gene>